<dbReference type="AlphaFoldDB" id="A0A7S4D5R6"/>
<protein>
    <submittedName>
        <fullName evidence="2">Uncharacterized protein</fullName>
    </submittedName>
</protein>
<dbReference type="AntiFam" id="ANF00132">
    <property type="entry name" value="Shadow ORF (opposite rne)"/>
</dbReference>
<proteinExistence type="predicted"/>
<name>A0A7S4D5R6_HETAK</name>
<evidence type="ECO:0000313" key="2">
    <source>
        <dbReference type="EMBL" id="CAE0630456.1"/>
    </source>
</evidence>
<accession>A0A7S4D5R6</accession>
<evidence type="ECO:0000256" key="1">
    <source>
        <dbReference type="SAM" id="MobiDB-lite"/>
    </source>
</evidence>
<reference evidence="2" key="1">
    <citation type="submission" date="2021-01" db="EMBL/GenBank/DDBJ databases">
        <authorList>
            <person name="Corre E."/>
            <person name="Pelletier E."/>
            <person name="Niang G."/>
            <person name="Scheremetjew M."/>
            <person name="Finn R."/>
            <person name="Kale V."/>
            <person name="Holt S."/>
            <person name="Cochrane G."/>
            <person name="Meng A."/>
            <person name="Brown T."/>
            <person name="Cohen L."/>
        </authorList>
    </citation>
    <scope>NUCLEOTIDE SEQUENCE</scope>
    <source>
        <strain evidence="2">CCMP3107</strain>
    </source>
</reference>
<sequence>MVRANELRTCKRAPGGLAHLGQRDEQRRLDLAVQRRRHQHLFATRTGRVNDEPAVWREGRALVIVGLADLLGLAGRQVHHTEAEVAVDAGDVGHRAAIGADGRADVVVAVEGHALGSAAADGHAIDLRAAAAVADEIDLAAVRRVAGLGVDGAALREAAQAGAVAVDHEELGAAFARQAEGQLLPIRRPGRCAVGALEVGQHAALAGLHVLDAHRGLAALEAHIGQLPAIGRPGRRDDRLGAGQRHLGTLAVRIGHDEAVARPGLGDIGHASREDPLVTGELFVDDVGDAVGRQPGIVRQHGLGLTDELRALDDIPELEADVQPAIGEFGDRAGDQGIGLAGPPIGPDRAAGLAQAARRVDAAELATALQVRTDDGRDRLRRLGLIAEVNDGQRHAGAANAGDVDAHLRECGAGAESGAQHNQGREAPTARNGYKHDPRFCRSGAPAQRGPGGTQTARRSEQHDVVMLGLVGRLGRQRDRLADEVRQAGEMGTLLVEQHLHHIGRRNDAELLRRELPRLAQDLAQDVIANRTCRLDLAAALAGWAGFAEHARQRLARALARHLDQTELGEAADRDLGAVAAELLPELGQHRGPVLLARHVDEVDDDDAAQVAQTQLAGDGARGFEVGLEDGVVEVLRADEAAGVHVDGRHRLGLVEHQRATGLQFHLARQRTGDLGVDIAQVEDRPLAAVVLQLGRGGRHEGLAELAQHLVLHARVDADMAGALVGQVAQHALNQAEILVQQAGRRRGEGLLADLLPGLAQIGDVGGEFVVARVLGIGAQDEAAAAALLLGADERLHAGAQRLTGLGRADLLADADVLILRQIDQHATGDADLAGQPRALGADRVLDDLDRQRLPFEDQSLDRRRRRIVALVAAMAELRGAVQIGHMQEGRALQADVDEGALHAGQHAHHLAEVDVADQAPLQGALEVQLLHRPVLDHGHARLLRRPVDQDVFHHEPLNADPCARAGAQRSELETEFLQQTGGLKEGQPHDAGVAARNVHDPGRRLALDRISPGLAEGLPARDVALDLRRRQRCELDLRHAHRRGLLRGVAHRDGRDDAVGAARHQRQHARRIGLVGRLAEDEVVDRHRRVGAQDGRLRQAPRHAPGQRGVELGRRHACAVGLGRLAGLHGLQALGVLVGARQQQLMPHTDLIQQLAAAWALRGEVEKVGHSR</sequence>
<organism evidence="2">
    <name type="scientific">Heterosigma akashiwo</name>
    <name type="common">Chromophytic alga</name>
    <name type="synonym">Heterosigma carterae</name>
    <dbReference type="NCBI Taxonomy" id="2829"/>
    <lineage>
        <taxon>Eukaryota</taxon>
        <taxon>Sar</taxon>
        <taxon>Stramenopiles</taxon>
        <taxon>Ochrophyta</taxon>
        <taxon>Raphidophyceae</taxon>
        <taxon>Chattonellales</taxon>
        <taxon>Chattonellaceae</taxon>
        <taxon>Heterosigma</taxon>
    </lineage>
</organism>
<gene>
    <name evidence="2" type="ORF">HAKA00212_LOCUS9152</name>
</gene>
<dbReference type="EMBL" id="HBIU01019710">
    <property type="protein sequence ID" value="CAE0630456.1"/>
    <property type="molecule type" value="Transcribed_RNA"/>
</dbReference>
<feature type="region of interest" description="Disordered" evidence="1">
    <location>
        <begin position="415"/>
        <end position="461"/>
    </location>
</feature>